<evidence type="ECO:0000313" key="9">
    <source>
        <dbReference type="EMBL" id="CAG9706370.1"/>
    </source>
</evidence>
<evidence type="ECO:0000256" key="1">
    <source>
        <dbReference type="ARBA" id="ARBA00004496"/>
    </source>
</evidence>
<keyword evidence="6 7" id="KW-0592">Phosphate transport</keyword>
<dbReference type="PANTHER" id="PTHR42930:SF3">
    <property type="entry name" value="PHOSPHATE-SPECIFIC TRANSPORT SYSTEM ACCESSORY PROTEIN PHOU"/>
    <property type="match status" value="1"/>
</dbReference>
<evidence type="ECO:0000256" key="2">
    <source>
        <dbReference type="ARBA" id="ARBA00008107"/>
    </source>
</evidence>
<dbReference type="Proteomes" id="UP000789738">
    <property type="component" value="Unassembled WGS sequence"/>
</dbReference>
<dbReference type="OrthoDB" id="9814256at2"/>
<dbReference type="InterPro" id="IPR028366">
    <property type="entry name" value="PhoU"/>
</dbReference>
<comment type="subunit">
    <text evidence="3 7">Homodimer.</text>
</comment>
<evidence type="ECO:0000256" key="6">
    <source>
        <dbReference type="ARBA" id="ARBA00022592"/>
    </source>
</evidence>
<name>A0A2A7MJJ8_9CLOT</name>
<keyword evidence="13" id="KW-1185">Reference proteome</keyword>
<dbReference type="NCBIfam" id="TIGR02135">
    <property type="entry name" value="phoU_full"/>
    <property type="match status" value="1"/>
</dbReference>
<dbReference type="EMBL" id="CAKJVE010000004">
    <property type="protein sequence ID" value="CAG9706370.1"/>
    <property type="molecule type" value="Genomic_DNA"/>
</dbReference>
<protein>
    <recommendedName>
        <fullName evidence="7">Phosphate-specific transport system accessory protein PhoU</fullName>
    </recommendedName>
</protein>
<evidence type="ECO:0000256" key="4">
    <source>
        <dbReference type="ARBA" id="ARBA00022448"/>
    </source>
</evidence>
<comment type="subcellular location">
    <subcellularLocation>
        <location evidence="1 7">Cytoplasm</location>
    </subcellularLocation>
</comment>
<dbReference type="PIRSF" id="PIRSF003107">
    <property type="entry name" value="PhoU"/>
    <property type="match status" value="1"/>
</dbReference>
<dbReference type="GO" id="GO:0006817">
    <property type="term" value="P:phosphate ion transport"/>
    <property type="evidence" value="ECO:0007669"/>
    <property type="project" value="UniProtKB-KW"/>
</dbReference>
<evidence type="ECO:0000313" key="13">
    <source>
        <dbReference type="Proteomes" id="UP000220840"/>
    </source>
</evidence>
<dbReference type="Proteomes" id="UP000431451">
    <property type="component" value="Unassembled WGS sequence"/>
</dbReference>
<evidence type="ECO:0000256" key="3">
    <source>
        <dbReference type="ARBA" id="ARBA00011738"/>
    </source>
</evidence>
<accession>A0A2A7MJJ8</accession>
<reference evidence="10" key="4">
    <citation type="submission" date="2022-10" db="EMBL/GenBank/DDBJ databases">
        <authorList>
            <person name="Aires J."/>
            <person name="Mesa V."/>
        </authorList>
    </citation>
    <scope>NUCLEOTIDE SEQUENCE</scope>
    <source>
        <strain evidence="10">Clostridium neonatale JD116</strain>
    </source>
</reference>
<dbReference type="GO" id="GO:0045936">
    <property type="term" value="P:negative regulation of phosphate metabolic process"/>
    <property type="evidence" value="ECO:0007669"/>
    <property type="project" value="InterPro"/>
</dbReference>
<reference evidence="9" key="3">
    <citation type="submission" date="2021-10" db="EMBL/GenBank/DDBJ databases">
        <authorList>
            <person name="Mesa V."/>
        </authorList>
    </citation>
    <scope>NUCLEOTIDE SEQUENCE</scope>
    <source>
        <strain evidence="9">CC3_PB</strain>
    </source>
</reference>
<reference evidence="11 13" key="1">
    <citation type="submission" date="2017-10" db="EMBL/GenBank/DDBJ databases">
        <title>Effective Description of Clostridium neonatale sp. nov. linked to necrotizing enterocolitis in neonates and a clarification of species assignable to the genus Clostridium (Prazmowski 1880) emend. Lawson and Rainey 2016.</title>
        <authorList>
            <person name="Bernard K."/>
            <person name="Burdz T."/>
            <person name="Wiebe D."/>
            <person name="Balcewich B."/>
            <person name="Alfa M."/>
            <person name="Bernier A.-M."/>
        </authorList>
    </citation>
    <scope>NUCLEOTIDE SEQUENCE [LARGE SCALE GENOMIC DNA]</scope>
    <source>
        <strain evidence="11 13">LCDC99A005</strain>
    </source>
</reference>
<evidence type="ECO:0000256" key="5">
    <source>
        <dbReference type="ARBA" id="ARBA00022490"/>
    </source>
</evidence>
<feature type="domain" description="PhoU" evidence="8">
    <location>
        <begin position="18"/>
        <end position="104"/>
    </location>
</feature>
<evidence type="ECO:0000313" key="12">
    <source>
        <dbReference type="EMBL" id="VCT85228.1"/>
    </source>
</evidence>
<dbReference type="InterPro" id="IPR026022">
    <property type="entry name" value="PhoU_dom"/>
</dbReference>
<proteinExistence type="inferred from homology"/>
<evidence type="ECO:0000313" key="10">
    <source>
        <dbReference type="EMBL" id="CAI3596650.1"/>
    </source>
</evidence>
<dbReference type="PANTHER" id="PTHR42930">
    <property type="entry name" value="PHOSPHATE-SPECIFIC TRANSPORT SYSTEM ACCESSORY PROTEIN PHOU"/>
    <property type="match status" value="1"/>
</dbReference>
<evidence type="ECO:0000256" key="7">
    <source>
        <dbReference type="PIRNR" id="PIRNR003107"/>
    </source>
</evidence>
<comment type="function">
    <text evidence="7">Plays a role in the regulation of phosphate uptake.</text>
</comment>
<dbReference type="GeneID" id="68878291"/>
<dbReference type="GO" id="GO:0005737">
    <property type="term" value="C:cytoplasm"/>
    <property type="evidence" value="ECO:0007669"/>
    <property type="project" value="UniProtKB-SubCell"/>
</dbReference>
<keyword evidence="4 7" id="KW-0813">Transport</keyword>
<dbReference type="InterPro" id="IPR038078">
    <property type="entry name" value="PhoU-like_sf"/>
</dbReference>
<dbReference type="Proteomes" id="UP001189143">
    <property type="component" value="Unassembled WGS sequence"/>
</dbReference>
<dbReference type="Pfam" id="PF01895">
    <property type="entry name" value="PhoU"/>
    <property type="match status" value="2"/>
</dbReference>
<evidence type="ECO:0000313" key="11">
    <source>
        <dbReference type="EMBL" id="PEG31846.1"/>
    </source>
</evidence>
<dbReference type="RefSeq" id="WP_058295997.1">
    <property type="nucleotide sequence ID" value="NZ_CAKJVD010000046.1"/>
</dbReference>
<organism evidence="11 13">
    <name type="scientific">Clostridium neonatale</name>
    <dbReference type="NCBI Taxonomy" id="137838"/>
    <lineage>
        <taxon>Bacteria</taxon>
        <taxon>Bacillati</taxon>
        <taxon>Bacillota</taxon>
        <taxon>Clostridia</taxon>
        <taxon>Eubacteriales</taxon>
        <taxon>Clostridiaceae</taxon>
        <taxon>Clostridium</taxon>
    </lineage>
</organism>
<evidence type="ECO:0000313" key="14">
    <source>
        <dbReference type="Proteomes" id="UP000431451"/>
    </source>
</evidence>
<dbReference type="Proteomes" id="UP000220840">
    <property type="component" value="Unassembled WGS sequence"/>
</dbReference>
<sequence>MTRGSQHIRVKNIHRDLLSMSSLVEKQIYESMICLKKYDLEKADIIIDNDDEVDNMQKEIEEECIKFIATEQPLAKDLRRVFAASKIVTDLERMADHAIDICKITKKMGKNLSAFNGDINELWDMEQKVREMIKASVEAYTNNDVKAAYKICAEDDKVDAFYKNLFNKIIKKIKVHEELVNDGAQMLFVIKYLERIADHVTNICEWTIFSKDGVYVDLNE</sequence>
<dbReference type="AlphaFoldDB" id="A0A2A7MJJ8"/>
<keyword evidence="5 7" id="KW-0963">Cytoplasm</keyword>
<feature type="domain" description="PhoU" evidence="8">
    <location>
        <begin position="124"/>
        <end position="207"/>
    </location>
</feature>
<dbReference type="EMBL" id="UWJD01000002">
    <property type="protein sequence ID" value="VCT85228.1"/>
    <property type="molecule type" value="Genomic_DNA"/>
</dbReference>
<evidence type="ECO:0000259" key="8">
    <source>
        <dbReference type="Pfam" id="PF01895"/>
    </source>
</evidence>
<dbReference type="EMBL" id="PDCJ01000001">
    <property type="protein sequence ID" value="PEG31846.1"/>
    <property type="molecule type" value="Genomic_DNA"/>
</dbReference>
<dbReference type="EMBL" id="CAMTCP010000227">
    <property type="protein sequence ID" value="CAI3596650.1"/>
    <property type="molecule type" value="Genomic_DNA"/>
</dbReference>
<comment type="similarity">
    <text evidence="2 7">Belongs to the PhoU family.</text>
</comment>
<dbReference type="FunFam" id="1.20.58.220:FF:000004">
    <property type="entry name" value="Phosphate-specific transport system accessory protein PhoU"/>
    <property type="match status" value="1"/>
</dbReference>
<dbReference type="STRING" id="137838.GCA_001458595_03304"/>
<reference evidence="12 14" key="2">
    <citation type="submission" date="2018-06" db="EMBL/GenBank/DDBJ databases">
        <authorList>
            <consortium name="IHU Genomes"/>
        </authorList>
    </citation>
    <scope>NUCLEOTIDE SEQUENCE [LARGE SCALE GENOMIC DNA]</scope>
    <source>
        <strain evidence="12 14">NEC25</strain>
    </source>
</reference>
<dbReference type="GO" id="GO:0030643">
    <property type="term" value="P:intracellular phosphate ion homeostasis"/>
    <property type="evidence" value="ECO:0007669"/>
    <property type="project" value="InterPro"/>
</dbReference>
<dbReference type="SUPFAM" id="SSF109755">
    <property type="entry name" value="PhoU-like"/>
    <property type="match status" value="1"/>
</dbReference>
<gene>
    <name evidence="11" type="primary">phoU</name>
    <name evidence="12" type="synonym">phoU_2</name>
    <name evidence="10" type="ORF">CNEO2_300014</name>
    <name evidence="9" type="ORF">CNEO_42403</name>
    <name evidence="12" type="ORF">CNEONATNEC25_02829</name>
    <name evidence="11" type="ORF">CQ394_09155</name>
</gene>
<dbReference type="Gene3D" id="1.20.58.220">
    <property type="entry name" value="Phosphate transport system protein phou homolog 2, domain 2"/>
    <property type="match status" value="1"/>
</dbReference>